<dbReference type="GO" id="GO:0020037">
    <property type="term" value="F:heme binding"/>
    <property type="evidence" value="ECO:0007669"/>
    <property type="project" value="TreeGrafter"/>
</dbReference>
<feature type="binding site" description="axial binding residue" evidence="11">
    <location>
        <position position="137"/>
    </location>
    <ligand>
        <name>heme b</name>
        <dbReference type="ChEBI" id="CHEBI:60344"/>
        <note>ligand shared with SDHC</note>
    </ligand>
    <ligandPart>
        <name>Fe</name>
        <dbReference type="ChEBI" id="CHEBI:18248"/>
    </ligandPart>
</feature>
<dbReference type="InterPro" id="IPR007992">
    <property type="entry name" value="CybS"/>
</dbReference>
<keyword evidence="4" id="KW-0812">Transmembrane</keyword>
<reference evidence="13" key="1">
    <citation type="journal article" date="2020" name="Stud. Mycol.">
        <title>101 Dothideomycetes genomes: a test case for predicting lifestyles and emergence of pathogens.</title>
        <authorList>
            <person name="Haridas S."/>
            <person name="Albert R."/>
            <person name="Binder M."/>
            <person name="Bloem J."/>
            <person name="Labutti K."/>
            <person name="Salamov A."/>
            <person name="Andreopoulos B."/>
            <person name="Baker S."/>
            <person name="Barry K."/>
            <person name="Bills G."/>
            <person name="Bluhm B."/>
            <person name="Cannon C."/>
            <person name="Castanera R."/>
            <person name="Culley D."/>
            <person name="Daum C."/>
            <person name="Ezra D."/>
            <person name="Gonzalez J."/>
            <person name="Henrissat B."/>
            <person name="Kuo A."/>
            <person name="Liang C."/>
            <person name="Lipzen A."/>
            <person name="Lutzoni F."/>
            <person name="Magnuson J."/>
            <person name="Mondo S."/>
            <person name="Nolan M."/>
            <person name="Ohm R."/>
            <person name="Pangilinan J."/>
            <person name="Park H.-J."/>
            <person name="Ramirez L."/>
            <person name="Alfaro M."/>
            <person name="Sun H."/>
            <person name="Tritt A."/>
            <person name="Yoshinaga Y."/>
            <person name="Zwiers L.-H."/>
            <person name="Turgeon B."/>
            <person name="Goodwin S."/>
            <person name="Spatafora J."/>
            <person name="Crous P."/>
            <person name="Grigoriev I."/>
        </authorList>
    </citation>
    <scope>NUCLEOTIDE SEQUENCE</scope>
    <source>
        <strain evidence="13">CBS 121410</strain>
    </source>
</reference>
<evidence type="ECO:0000256" key="10">
    <source>
        <dbReference type="PIRSR" id="PIRSR607992-1"/>
    </source>
</evidence>
<evidence type="ECO:0000256" key="2">
    <source>
        <dbReference type="ARBA" id="ARBA00007294"/>
    </source>
</evidence>
<dbReference type="GO" id="GO:0046872">
    <property type="term" value="F:metal ion binding"/>
    <property type="evidence" value="ECO:0007669"/>
    <property type="project" value="UniProtKB-KW"/>
</dbReference>
<comment type="similarity">
    <text evidence="2 12">Belongs to the CybS family.</text>
</comment>
<keyword evidence="7" id="KW-1133">Transmembrane helix</keyword>
<dbReference type="OrthoDB" id="18577at2759"/>
<gene>
    <name evidence="13" type="ORF">K490DRAFT_71269</name>
</gene>
<evidence type="ECO:0000256" key="6">
    <source>
        <dbReference type="ARBA" id="ARBA00022946"/>
    </source>
</evidence>
<evidence type="ECO:0000256" key="11">
    <source>
        <dbReference type="PIRSR" id="PIRSR607992-2"/>
    </source>
</evidence>
<proteinExistence type="inferred from homology"/>
<evidence type="ECO:0000256" key="5">
    <source>
        <dbReference type="ARBA" id="ARBA00022792"/>
    </source>
</evidence>
<dbReference type="GO" id="GO:0006121">
    <property type="term" value="P:mitochondrial electron transport, succinate to ubiquinone"/>
    <property type="evidence" value="ECO:0007669"/>
    <property type="project" value="TreeGrafter"/>
</dbReference>
<keyword evidence="5 12" id="KW-0999">Mitochondrion inner membrane</keyword>
<dbReference type="GO" id="GO:0006099">
    <property type="term" value="P:tricarboxylic acid cycle"/>
    <property type="evidence" value="ECO:0007669"/>
    <property type="project" value="TreeGrafter"/>
</dbReference>
<dbReference type="Proteomes" id="UP000799776">
    <property type="component" value="Unassembled WGS sequence"/>
</dbReference>
<organism evidence="13 14">
    <name type="scientific">Saccharata proteae CBS 121410</name>
    <dbReference type="NCBI Taxonomy" id="1314787"/>
    <lineage>
        <taxon>Eukaryota</taxon>
        <taxon>Fungi</taxon>
        <taxon>Dikarya</taxon>
        <taxon>Ascomycota</taxon>
        <taxon>Pezizomycotina</taxon>
        <taxon>Dothideomycetes</taxon>
        <taxon>Dothideomycetes incertae sedis</taxon>
        <taxon>Botryosphaeriales</taxon>
        <taxon>Saccharataceae</taxon>
        <taxon>Saccharata</taxon>
    </lineage>
</organism>
<dbReference type="FunFam" id="1.20.1300.10:FF:000007">
    <property type="entry name" value="Succinate dehydrogenase [ubiquinone] cytochrome b small subunit"/>
    <property type="match status" value="1"/>
</dbReference>
<sequence>MAASLFRPAMRVCNAAPAARMLSSKASPAAAAAFRAQTPLSRTTQSAFVRDALPSMRIAPFHASTSKAILPPLPQKIQGTANDPAPVPDPTPAHGSYHWSFERLISAALVPLTIAPFAAGSLHPVMDAVFCSLILVHSHIGFESIIIDYLPQKRVPGFRKLFMWGLKAGTILVAIGLYEFETNDVGVTEAVRRIWKA</sequence>
<evidence type="ECO:0000313" key="13">
    <source>
        <dbReference type="EMBL" id="KAF2090992.1"/>
    </source>
</evidence>
<evidence type="ECO:0000256" key="9">
    <source>
        <dbReference type="ARBA" id="ARBA00023136"/>
    </source>
</evidence>
<dbReference type="Gene3D" id="1.20.1300.10">
    <property type="entry name" value="Fumarate reductase/succinate dehydrogenase, transmembrane subunit"/>
    <property type="match status" value="1"/>
</dbReference>
<feature type="binding site" evidence="10">
    <location>
        <position position="149"/>
    </location>
    <ligand>
        <name>a ubiquinone</name>
        <dbReference type="ChEBI" id="CHEBI:16389"/>
        <note>ligand shared with IP/SDHB</note>
    </ligand>
</feature>
<keyword evidence="11" id="KW-0408">Iron</keyword>
<evidence type="ECO:0000256" key="4">
    <source>
        <dbReference type="ARBA" id="ARBA00022692"/>
    </source>
</evidence>
<keyword evidence="8 12" id="KW-0496">Mitochondrion</keyword>
<dbReference type="EMBL" id="ML978712">
    <property type="protein sequence ID" value="KAF2090992.1"/>
    <property type="molecule type" value="Genomic_DNA"/>
</dbReference>
<accession>A0A9P4I2I3</accession>
<evidence type="ECO:0000256" key="7">
    <source>
        <dbReference type="ARBA" id="ARBA00022989"/>
    </source>
</evidence>
<evidence type="ECO:0000256" key="3">
    <source>
        <dbReference type="ARBA" id="ARBA00022448"/>
    </source>
</evidence>
<dbReference type="GO" id="GO:0048039">
    <property type="term" value="F:ubiquinone binding"/>
    <property type="evidence" value="ECO:0007669"/>
    <property type="project" value="TreeGrafter"/>
</dbReference>
<evidence type="ECO:0000256" key="1">
    <source>
        <dbReference type="ARBA" id="ARBA00004448"/>
    </source>
</evidence>
<dbReference type="PANTHER" id="PTHR13337">
    <property type="entry name" value="SUCCINATE DEHYDROGENASE"/>
    <property type="match status" value="1"/>
</dbReference>
<keyword evidence="3" id="KW-0813">Transport</keyword>
<dbReference type="SUPFAM" id="SSF81343">
    <property type="entry name" value="Fumarate reductase respiratory complex transmembrane subunits"/>
    <property type="match status" value="1"/>
</dbReference>
<dbReference type="PANTHER" id="PTHR13337:SF2">
    <property type="entry name" value="SUCCINATE DEHYDROGENASE [UBIQUINONE] CYTOCHROME B SMALL SUBUNIT, MITOCHONDRIAL"/>
    <property type="match status" value="1"/>
</dbReference>
<name>A0A9P4I2I3_9PEZI</name>
<keyword evidence="6 12" id="KW-0809">Transit peptide</keyword>
<evidence type="ECO:0000256" key="12">
    <source>
        <dbReference type="RuleBase" id="RU364031"/>
    </source>
</evidence>
<evidence type="ECO:0000313" key="14">
    <source>
        <dbReference type="Proteomes" id="UP000799776"/>
    </source>
</evidence>
<keyword evidence="14" id="KW-1185">Reference proteome</keyword>
<comment type="caution">
    <text evidence="13">The sequence shown here is derived from an EMBL/GenBank/DDBJ whole genome shotgun (WGS) entry which is preliminary data.</text>
</comment>
<comment type="subcellular location">
    <subcellularLocation>
        <location evidence="1 12">Mitochondrion inner membrane</location>
        <topology evidence="1 12">Multi-pass membrane protein</topology>
    </subcellularLocation>
</comment>
<dbReference type="GO" id="GO:0005743">
    <property type="term" value="C:mitochondrial inner membrane"/>
    <property type="evidence" value="ECO:0007669"/>
    <property type="project" value="UniProtKB-SubCell"/>
</dbReference>
<dbReference type="InterPro" id="IPR034804">
    <property type="entry name" value="SQR/QFR_C/D"/>
</dbReference>
<dbReference type="Pfam" id="PF05328">
    <property type="entry name" value="CybS"/>
    <property type="match status" value="1"/>
</dbReference>
<keyword evidence="9 12" id="KW-0472">Membrane</keyword>
<dbReference type="CDD" id="cd03496">
    <property type="entry name" value="SQR_TypeC_CybS"/>
    <property type="match status" value="1"/>
</dbReference>
<dbReference type="GO" id="GO:0098796">
    <property type="term" value="C:membrane protein complex"/>
    <property type="evidence" value="ECO:0007669"/>
    <property type="project" value="UniProtKB-ARBA"/>
</dbReference>
<keyword evidence="11" id="KW-0479">Metal-binding</keyword>
<protein>
    <recommendedName>
        <fullName evidence="12">Succinate dehydrogenase [ubiquinone] cytochrome b small subunit</fullName>
    </recommendedName>
</protein>
<evidence type="ECO:0000256" key="8">
    <source>
        <dbReference type="ARBA" id="ARBA00023128"/>
    </source>
</evidence>
<dbReference type="AlphaFoldDB" id="A0A9P4I2I3"/>